<keyword evidence="1" id="KW-0175">Coiled coil</keyword>
<proteinExistence type="predicted"/>
<dbReference type="SUPFAM" id="SSF158791">
    <property type="entry name" value="MgtE N-terminal domain-like"/>
    <property type="match status" value="1"/>
</dbReference>
<accession>A0A7L5C1F8</accession>
<dbReference type="RefSeq" id="WP_165101031.1">
    <property type="nucleotide sequence ID" value="NZ_CP049056.1"/>
</dbReference>
<keyword evidence="2" id="KW-0732">Signal</keyword>
<feature type="signal peptide" evidence="2">
    <location>
        <begin position="1"/>
        <end position="26"/>
    </location>
</feature>
<feature type="coiled-coil region" evidence="1">
    <location>
        <begin position="68"/>
        <end position="116"/>
    </location>
</feature>
<evidence type="ECO:0000256" key="1">
    <source>
        <dbReference type="SAM" id="Coils"/>
    </source>
</evidence>
<feature type="chain" id="PRO_5029657355" description="Magnesium transporter MgtE intracellular domain-containing protein" evidence="2">
    <location>
        <begin position="27"/>
        <end position="200"/>
    </location>
</feature>
<reference evidence="3 4" key="1">
    <citation type="submission" date="2020-02" db="EMBL/GenBank/DDBJ databases">
        <title>complete genome sequence of Rhodobacteraceae bacterium.</title>
        <authorList>
            <person name="Park J."/>
            <person name="Kim Y.-S."/>
            <person name="Kim K.-H."/>
        </authorList>
    </citation>
    <scope>NUCLEOTIDE SEQUENCE [LARGE SCALE GENOMIC DNA]</scope>
    <source>
        <strain evidence="3 4">RR4-56</strain>
    </source>
</reference>
<organism evidence="3 4">
    <name type="scientific">Pikeienuella piscinae</name>
    <dbReference type="NCBI Taxonomy" id="2748098"/>
    <lineage>
        <taxon>Bacteria</taxon>
        <taxon>Pseudomonadati</taxon>
        <taxon>Pseudomonadota</taxon>
        <taxon>Alphaproteobacteria</taxon>
        <taxon>Rhodobacterales</taxon>
        <taxon>Paracoccaceae</taxon>
        <taxon>Pikeienuella</taxon>
    </lineage>
</organism>
<dbReference type="AlphaFoldDB" id="A0A7L5C1F8"/>
<protein>
    <recommendedName>
        <fullName evidence="5">Magnesium transporter MgtE intracellular domain-containing protein</fullName>
    </recommendedName>
</protein>
<dbReference type="EMBL" id="CP049056">
    <property type="protein sequence ID" value="QIE56968.1"/>
    <property type="molecule type" value="Genomic_DNA"/>
</dbReference>
<keyword evidence="4" id="KW-1185">Reference proteome</keyword>
<dbReference type="Proteomes" id="UP000503336">
    <property type="component" value="Chromosome"/>
</dbReference>
<evidence type="ECO:0008006" key="5">
    <source>
        <dbReference type="Google" id="ProtNLM"/>
    </source>
</evidence>
<evidence type="ECO:0000256" key="2">
    <source>
        <dbReference type="SAM" id="SignalP"/>
    </source>
</evidence>
<evidence type="ECO:0000313" key="3">
    <source>
        <dbReference type="EMBL" id="QIE56968.1"/>
    </source>
</evidence>
<name>A0A7L5C1F8_9RHOB</name>
<gene>
    <name evidence="3" type="ORF">G5B40_16895</name>
</gene>
<evidence type="ECO:0000313" key="4">
    <source>
        <dbReference type="Proteomes" id="UP000503336"/>
    </source>
</evidence>
<sequence length="200" mass="21062">MSRRAQKGGRSAMLLLAGCFTLSAFARGVEPAIAYAVETSDGPVAIDEAPADGATTAADAPGPTHSDLAALLKALRERESQLDAREERIAIKAKVIEAAEERLRDQMTRLEGAEARLSALVHVADGAAERDVGKLVATFETMDEKRAAPIFETMDVAFASGLLSRMEDGAAADILGALSPEKAYAITVQIAGRNARAPKE</sequence>
<dbReference type="KEGG" id="hdh:G5B40_16895"/>